<feature type="domain" description="TF-B3" evidence="6">
    <location>
        <begin position="141"/>
        <end position="224"/>
    </location>
</feature>
<dbReference type="PANTHER" id="PTHR31674">
    <property type="entry name" value="B3 DOMAIN-CONTAINING PROTEIN REM-LIKE 3-RELATED"/>
    <property type="match status" value="1"/>
</dbReference>
<comment type="subcellular location">
    <subcellularLocation>
        <location evidence="1">Nucleus</location>
    </subcellularLocation>
</comment>
<dbReference type="PANTHER" id="PTHR31674:SF25">
    <property type="entry name" value="B3 DOMAIN-CONTAINING TRANSCRIPTION FACTOR VRN1-LIKE"/>
    <property type="match status" value="1"/>
</dbReference>
<evidence type="ECO:0000259" key="6">
    <source>
        <dbReference type="PROSITE" id="PS50863"/>
    </source>
</evidence>
<dbReference type="Pfam" id="PF02362">
    <property type="entry name" value="B3"/>
    <property type="match status" value="2"/>
</dbReference>
<keyword evidence="2" id="KW-0805">Transcription regulation</keyword>
<evidence type="ECO:0000256" key="3">
    <source>
        <dbReference type="ARBA" id="ARBA00023125"/>
    </source>
</evidence>
<reference evidence="7" key="2">
    <citation type="journal article" date="2024" name="Plant">
        <title>Genomic evolution and insights into agronomic trait innovations of Sesamum species.</title>
        <authorList>
            <person name="Miao H."/>
            <person name="Wang L."/>
            <person name="Qu L."/>
            <person name="Liu H."/>
            <person name="Sun Y."/>
            <person name="Le M."/>
            <person name="Wang Q."/>
            <person name="Wei S."/>
            <person name="Zheng Y."/>
            <person name="Lin W."/>
            <person name="Duan Y."/>
            <person name="Cao H."/>
            <person name="Xiong S."/>
            <person name="Wang X."/>
            <person name="Wei L."/>
            <person name="Li C."/>
            <person name="Ma Q."/>
            <person name="Ju M."/>
            <person name="Zhao R."/>
            <person name="Li G."/>
            <person name="Mu C."/>
            <person name="Tian Q."/>
            <person name="Mei H."/>
            <person name="Zhang T."/>
            <person name="Gao T."/>
            <person name="Zhang H."/>
        </authorList>
    </citation>
    <scope>NUCLEOTIDE SEQUENCE</scope>
    <source>
        <strain evidence="7">KEN1</strain>
    </source>
</reference>
<dbReference type="InterPro" id="IPR015300">
    <property type="entry name" value="DNA-bd_pseudobarrel_sf"/>
</dbReference>
<organism evidence="7">
    <name type="scientific">Sesamum latifolium</name>
    <dbReference type="NCBI Taxonomy" id="2727402"/>
    <lineage>
        <taxon>Eukaryota</taxon>
        <taxon>Viridiplantae</taxon>
        <taxon>Streptophyta</taxon>
        <taxon>Embryophyta</taxon>
        <taxon>Tracheophyta</taxon>
        <taxon>Spermatophyta</taxon>
        <taxon>Magnoliopsida</taxon>
        <taxon>eudicotyledons</taxon>
        <taxon>Gunneridae</taxon>
        <taxon>Pentapetalae</taxon>
        <taxon>asterids</taxon>
        <taxon>lamiids</taxon>
        <taxon>Lamiales</taxon>
        <taxon>Pedaliaceae</taxon>
        <taxon>Sesamum</taxon>
    </lineage>
</organism>
<dbReference type="AlphaFoldDB" id="A0AAW2TMC9"/>
<dbReference type="EMBL" id="JACGWN010000014">
    <property type="protein sequence ID" value="KAL0405457.1"/>
    <property type="molecule type" value="Genomic_DNA"/>
</dbReference>
<dbReference type="GO" id="GO:0003677">
    <property type="term" value="F:DNA binding"/>
    <property type="evidence" value="ECO:0007669"/>
    <property type="project" value="UniProtKB-KW"/>
</dbReference>
<dbReference type="InterPro" id="IPR003340">
    <property type="entry name" value="B3_DNA-bd"/>
</dbReference>
<keyword evidence="4" id="KW-0804">Transcription</keyword>
<protein>
    <submittedName>
        <fullName evidence="7">B3 domain-containing protein REM16</fullName>
    </submittedName>
</protein>
<dbReference type="SMART" id="SM01019">
    <property type="entry name" value="B3"/>
    <property type="match status" value="2"/>
</dbReference>
<evidence type="ECO:0000313" key="7">
    <source>
        <dbReference type="EMBL" id="KAL0405457.1"/>
    </source>
</evidence>
<evidence type="ECO:0000256" key="5">
    <source>
        <dbReference type="ARBA" id="ARBA00023242"/>
    </source>
</evidence>
<dbReference type="Gene3D" id="2.40.330.10">
    <property type="entry name" value="DNA-binding pseudobarrel domain"/>
    <property type="match status" value="2"/>
</dbReference>
<keyword evidence="5" id="KW-0539">Nucleus</keyword>
<gene>
    <name evidence="7" type="ORF">Slati_3859600</name>
</gene>
<dbReference type="CDD" id="cd10017">
    <property type="entry name" value="B3_DNA"/>
    <property type="match status" value="2"/>
</dbReference>
<keyword evidence="3" id="KW-0238">DNA-binding</keyword>
<evidence type="ECO:0000256" key="1">
    <source>
        <dbReference type="ARBA" id="ARBA00004123"/>
    </source>
</evidence>
<dbReference type="PROSITE" id="PS50863">
    <property type="entry name" value="B3"/>
    <property type="match status" value="2"/>
</dbReference>
<dbReference type="SUPFAM" id="SSF101936">
    <property type="entry name" value="DNA-binding pseudobarrel domain"/>
    <property type="match status" value="2"/>
</dbReference>
<reference evidence="7" key="1">
    <citation type="submission" date="2020-06" db="EMBL/GenBank/DDBJ databases">
        <authorList>
            <person name="Li T."/>
            <person name="Hu X."/>
            <person name="Zhang T."/>
            <person name="Song X."/>
            <person name="Zhang H."/>
            <person name="Dai N."/>
            <person name="Sheng W."/>
            <person name="Hou X."/>
            <person name="Wei L."/>
        </authorList>
    </citation>
    <scope>NUCLEOTIDE SEQUENCE</scope>
    <source>
        <strain evidence="7">KEN1</strain>
        <tissue evidence="7">Leaf</tissue>
    </source>
</reference>
<comment type="caution">
    <text evidence="7">The sequence shown here is derived from an EMBL/GenBank/DDBJ whole genome shotgun (WGS) entry which is preliminary data.</text>
</comment>
<evidence type="ECO:0000256" key="2">
    <source>
        <dbReference type="ARBA" id="ARBA00023015"/>
    </source>
</evidence>
<sequence>MFMQLLPPNFVQKYGEILPQNVRLRTSSGETWNVEMEQVEENKYYFTGGWTKFARDVGLGMGEFLVFSFNIGESTFDVSVYGISGCERVISPCNSPVDRYDPHEDIKEDTYCDPGNSQLKVKTQKKHFPDQDNGSRAVRSWKFSKELTESHFKDRLSIPKHFAIGTGIATNREITLVDGQGRELPVKVTDRNDGRFAVTAGWRNFLIGNQVPVGSHGSKSRYQR</sequence>
<dbReference type="InterPro" id="IPR039218">
    <property type="entry name" value="REM_fam"/>
</dbReference>
<proteinExistence type="predicted"/>
<evidence type="ECO:0000256" key="4">
    <source>
        <dbReference type="ARBA" id="ARBA00023163"/>
    </source>
</evidence>
<name>A0AAW2TMC9_9LAMI</name>
<feature type="domain" description="TF-B3" evidence="6">
    <location>
        <begin position="1"/>
        <end position="84"/>
    </location>
</feature>
<dbReference type="GO" id="GO:0005634">
    <property type="term" value="C:nucleus"/>
    <property type="evidence" value="ECO:0007669"/>
    <property type="project" value="UniProtKB-SubCell"/>
</dbReference>
<accession>A0AAW2TMC9</accession>